<dbReference type="AlphaFoldDB" id="A0AAD4MF41"/>
<dbReference type="SUPFAM" id="SSF54001">
    <property type="entry name" value="Cysteine proteinases"/>
    <property type="match status" value="1"/>
</dbReference>
<gene>
    <name evidence="3" type="ORF">DdX_21903</name>
</gene>
<proteinExistence type="inferred from homology"/>
<dbReference type="Proteomes" id="UP001201812">
    <property type="component" value="Unassembled WGS sequence"/>
</dbReference>
<dbReference type="SMART" id="SM00645">
    <property type="entry name" value="Pept_C1"/>
    <property type="match status" value="1"/>
</dbReference>
<dbReference type="InterPro" id="IPR013128">
    <property type="entry name" value="Peptidase_C1A"/>
</dbReference>
<dbReference type="GO" id="GO:0006508">
    <property type="term" value="P:proteolysis"/>
    <property type="evidence" value="ECO:0007669"/>
    <property type="project" value="UniProtKB-KW"/>
</dbReference>
<evidence type="ECO:0000259" key="2">
    <source>
        <dbReference type="SMART" id="SM00645"/>
    </source>
</evidence>
<comment type="similarity">
    <text evidence="1">Belongs to the peptidase C1 family.</text>
</comment>
<reference evidence="3" key="1">
    <citation type="submission" date="2022-01" db="EMBL/GenBank/DDBJ databases">
        <title>Genome Sequence Resource for Two Populations of Ditylenchus destructor, the Migratory Endoparasitic Phytonematode.</title>
        <authorList>
            <person name="Zhang H."/>
            <person name="Lin R."/>
            <person name="Xie B."/>
        </authorList>
    </citation>
    <scope>NUCLEOTIDE SEQUENCE</scope>
    <source>
        <strain evidence="3">BazhouSP</strain>
    </source>
</reference>
<evidence type="ECO:0000313" key="3">
    <source>
        <dbReference type="EMBL" id="KAI1691414.1"/>
    </source>
</evidence>
<organism evidence="3 4">
    <name type="scientific">Ditylenchus destructor</name>
    <dbReference type="NCBI Taxonomy" id="166010"/>
    <lineage>
        <taxon>Eukaryota</taxon>
        <taxon>Metazoa</taxon>
        <taxon>Ecdysozoa</taxon>
        <taxon>Nematoda</taxon>
        <taxon>Chromadorea</taxon>
        <taxon>Rhabditida</taxon>
        <taxon>Tylenchina</taxon>
        <taxon>Tylenchomorpha</taxon>
        <taxon>Sphaerularioidea</taxon>
        <taxon>Anguinidae</taxon>
        <taxon>Anguininae</taxon>
        <taxon>Ditylenchus</taxon>
    </lineage>
</organism>
<keyword evidence="4" id="KW-1185">Reference proteome</keyword>
<feature type="domain" description="Peptidase C1A papain C-terminal" evidence="2">
    <location>
        <begin position="1"/>
        <end position="222"/>
    </location>
</feature>
<dbReference type="GO" id="GO:0008234">
    <property type="term" value="F:cysteine-type peptidase activity"/>
    <property type="evidence" value="ECO:0007669"/>
    <property type="project" value="InterPro"/>
</dbReference>
<accession>A0AAD4MF41</accession>
<evidence type="ECO:0000313" key="4">
    <source>
        <dbReference type="Proteomes" id="UP001201812"/>
    </source>
</evidence>
<dbReference type="EMBL" id="JAKKPZ010000934">
    <property type="protein sequence ID" value="KAI1691414.1"/>
    <property type="molecule type" value="Genomic_DNA"/>
</dbReference>
<dbReference type="InterPro" id="IPR039417">
    <property type="entry name" value="Peptidase_C1A_papain-like"/>
</dbReference>
<name>A0AAD4MF41_9BILA</name>
<keyword evidence="3" id="KW-0645">Protease</keyword>
<protein>
    <submittedName>
        <fullName evidence="3">Papain family cysteine protease domain-containing protein</fullName>
    </submittedName>
</protein>
<dbReference type="PANTHER" id="PTHR12411">
    <property type="entry name" value="CYSTEINE PROTEASE FAMILY C1-RELATED"/>
    <property type="match status" value="1"/>
</dbReference>
<dbReference type="InterPro" id="IPR038765">
    <property type="entry name" value="Papain-like_cys_pep_sf"/>
</dbReference>
<sequence length="356" mass="40252">MPGHSSGETGYCWALATADVLTMQYRRRGGDPEILSPQAIIDCAPKEDESDESEKAVFNYANEIQGLPTEETYPLSLQDQGPYGHRILKNECSISEQDKELKRFIQPESIHNPYKDPEYIEEGVKAMLYTHGPVLATILISEELDSFHFYNRGIYTESDEDSIFHSVIIVGYGTDPTENPGFQDFWRIKNVWGDDWGEDGTMRLGRNQNNLCEIATWALVPLVIPINFQYSQQALDQDMMLGRRMLHVVPAFIEIPTGRYTTTLRFENRSDTHGLAFRMTIVEANRQDHFELSASSSGIAPMGSANVQVKVVKRVPQARGPAFKVAEILVEYSKEGDNEPLVQIIVPIVSDRFRTL</sequence>
<dbReference type="Gene3D" id="3.90.70.10">
    <property type="entry name" value="Cysteine proteinases"/>
    <property type="match status" value="1"/>
</dbReference>
<dbReference type="InterPro" id="IPR000668">
    <property type="entry name" value="Peptidase_C1A_C"/>
</dbReference>
<evidence type="ECO:0000256" key="1">
    <source>
        <dbReference type="ARBA" id="ARBA00008455"/>
    </source>
</evidence>
<comment type="caution">
    <text evidence="3">The sequence shown here is derived from an EMBL/GenBank/DDBJ whole genome shotgun (WGS) entry which is preliminary data.</text>
</comment>
<keyword evidence="3" id="KW-0378">Hydrolase</keyword>
<dbReference type="CDD" id="cd02248">
    <property type="entry name" value="Peptidase_C1A"/>
    <property type="match status" value="1"/>
</dbReference>
<dbReference type="Pfam" id="PF00112">
    <property type="entry name" value="Peptidase_C1"/>
    <property type="match status" value="1"/>
</dbReference>